<dbReference type="GO" id="GO:0007129">
    <property type="term" value="P:homologous chromosome pairing at meiosis"/>
    <property type="evidence" value="ECO:0007669"/>
    <property type="project" value="TreeGrafter"/>
</dbReference>
<feature type="compositionally biased region" description="Acidic residues" evidence="6">
    <location>
        <begin position="73"/>
        <end position="82"/>
    </location>
</feature>
<proteinExistence type="inferred from homology"/>
<reference evidence="7 8" key="1">
    <citation type="submission" date="2023-03" db="EMBL/GenBank/DDBJ databases">
        <title>High recombination rates correlate with genetic variation in Cardiocondyla obscurior ants.</title>
        <authorList>
            <person name="Errbii M."/>
        </authorList>
    </citation>
    <scope>NUCLEOTIDE SEQUENCE [LARGE SCALE GENOMIC DNA]</scope>
    <source>
        <strain evidence="7">Alpha-2009</strain>
        <tissue evidence="7">Whole body</tissue>
    </source>
</reference>
<comment type="caution">
    <text evidence="7">The sequence shown here is derived from an EMBL/GenBank/DDBJ whole genome shotgun (WGS) entry which is preliminary data.</text>
</comment>
<feature type="region of interest" description="Disordered" evidence="6">
    <location>
        <begin position="103"/>
        <end position="136"/>
    </location>
</feature>
<comment type="subcellular location">
    <subcellularLocation>
        <location evidence="1">Nucleus</location>
    </subcellularLocation>
</comment>
<dbReference type="InterPro" id="IPR029448">
    <property type="entry name" value="FANCD2"/>
</dbReference>
<dbReference type="PANTHER" id="PTHR32086">
    <property type="entry name" value="FANCONI ANEMIA GROUP D2 PROTEIN"/>
    <property type="match status" value="1"/>
</dbReference>
<dbReference type="GO" id="GO:0070182">
    <property type="term" value="F:DNA polymerase binding"/>
    <property type="evidence" value="ECO:0007669"/>
    <property type="project" value="TreeGrafter"/>
</dbReference>
<feature type="region of interest" description="Disordered" evidence="6">
    <location>
        <begin position="213"/>
        <end position="237"/>
    </location>
</feature>
<accession>A0AAW2FDH4</accession>
<dbReference type="GO" id="GO:0036297">
    <property type="term" value="P:interstrand cross-link repair"/>
    <property type="evidence" value="ECO:0007669"/>
    <property type="project" value="TreeGrafter"/>
</dbReference>
<feature type="compositionally biased region" description="Polar residues" evidence="6">
    <location>
        <begin position="103"/>
        <end position="135"/>
    </location>
</feature>
<keyword evidence="4" id="KW-0539">Nucleus</keyword>
<dbReference type="Proteomes" id="UP001430953">
    <property type="component" value="Unassembled WGS sequence"/>
</dbReference>
<evidence type="ECO:0000256" key="1">
    <source>
        <dbReference type="ARBA" id="ARBA00004123"/>
    </source>
</evidence>
<organism evidence="7 8">
    <name type="scientific">Cardiocondyla obscurior</name>
    <dbReference type="NCBI Taxonomy" id="286306"/>
    <lineage>
        <taxon>Eukaryota</taxon>
        <taxon>Metazoa</taxon>
        <taxon>Ecdysozoa</taxon>
        <taxon>Arthropoda</taxon>
        <taxon>Hexapoda</taxon>
        <taxon>Insecta</taxon>
        <taxon>Pterygota</taxon>
        <taxon>Neoptera</taxon>
        <taxon>Endopterygota</taxon>
        <taxon>Hymenoptera</taxon>
        <taxon>Apocrita</taxon>
        <taxon>Aculeata</taxon>
        <taxon>Formicoidea</taxon>
        <taxon>Formicidae</taxon>
        <taxon>Myrmicinae</taxon>
        <taxon>Cardiocondyla</taxon>
    </lineage>
</organism>
<feature type="compositionally biased region" description="Basic and acidic residues" evidence="6">
    <location>
        <begin position="223"/>
        <end position="237"/>
    </location>
</feature>
<dbReference type="GO" id="GO:0000793">
    <property type="term" value="C:condensed chromosome"/>
    <property type="evidence" value="ECO:0007669"/>
    <property type="project" value="TreeGrafter"/>
</dbReference>
<dbReference type="GO" id="GO:0005634">
    <property type="term" value="C:nucleus"/>
    <property type="evidence" value="ECO:0007669"/>
    <property type="project" value="UniProtKB-SubCell"/>
</dbReference>
<comment type="similarity">
    <text evidence="5">Belongs to the Fanconi anemia protein FANCD2 family.</text>
</comment>
<feature type="compositionally biased region" description="Polar residues" evidence="6">
    <location>
        <begin position="45"/>
        <end position="64"/>
    </location>
</feature>
<evidence type="ECO:0000313" key="8">
    <source>
        <dbReference type="Proteomes" id="UP001430953"/>
    </source>
</evidence>
<dbReference type="PANTHER" id="PTHR32086:SF0">
    <property type="entry name" value="FANCONI ANEMIA GROUP D2 PROTEIN"/>
    <property type="match status" value="1"/>
</dbReference>
<evidence type="ECO:0000256" key="6">
    <source>
        <dbReference type="SAM" id="MobiDB-lite"/>
    </source>
</evidence>
<gene>
    <name evidence="7" type="ORF">PUN28_012337</name>
</gene>
<name>A0AAW2FDH4_9HYME</name>
<evidence type="ECO:0000256" key="4">
    <source>
        <dbReference type="ARBA" id="ARBA00023242"/>
    </source>
</evidence>
<keyword evidence="8" id="KW-1185">Reference proteome</keyword>
<keyword evidence="2" id="KW-1017">Isopeptide bond</keyword>
<dbReference type="EMBL" id="JADYXP020000012">
    <property type="protein sequence ID" value="KAL0113029.1"/>
    <property type="molecule type" value="Genomic_DNA"/>
</dbReference>
<keyword evidence="3" id="KW-0832">Ubl conjugation</keyword>
<dbReference type="GO" id="GO:0031573">
    <property type="term" value="P:mitotic intra-S DNA damage checkpoint signaling"/>
    <property type="evidence" value="ECO:0007669"/>
    <property type="project" value="TreeGrafter"/>
</dbReference>
<evidence type="ECO:0000256" key="2">
    <source>
        <dbReference type="ARBA" id="ARBA00022499"/>
    </source>
</evidence>
<dbReference type="GO" id="GO:1990918">
    <property type="term" value="P:double-strand break repair involved in meiotic recombination"/>
    <property type="evidence" value="ECO:0007669"/>
    <property type="project" value="TreeGrafter"/>
</dbReference>
<sequence>MDKRKLIKSRLHKDVQLVNQSLERTNSIDYKQTTQKQSEEKLSNMKPSTLKSLNIYSRENSSSVQRKRSFCDSENDLSDPDEMTSAPKVLKTNATISKRQSQALANISSTSDSQENTPLSKNPLSITQNKSSDTANPYMEKSITQKHKTTSLNLLKETSNSNVSYNELSAMRKKQTKATLDKDVSNHITQDINISHSSSRNVSQESLMKIITQSHITQRKRDKPKDVQSIDSEKHVANNKELKKLTANQKHLSRKQNSHMFINFLQKCGIILSTDSTHTLNIPPSIVKSKMKKLLNTSQYQKKDIIDCIEEYVKNDDNFERMLNDMEISSDHNFGVLSKITLARILLEVTEIQADVYNIFMSKLNESILVVDTLEEVPWAVQLLHQFRFLDTITDIDILNTNIQQLLETCPQWFQHELILFLPDILSDAQHQIITEILTKILEENSELMNVILSCIASFNLSKEYLEEYKIKVLQLLKTNIKIELVPNVIRFLLNDHVSSDIVQQMLLVLRKIEMQPLAGDKAEDCYKNQVQIVKTLKMCMLLTKDVIDTALTVIKDINKNPKPLDFIILFLICSGTIRHKNAENLLKQNIRCGFYRISLLHTLYDDYKEVVRELQSSMLQLATRLLKSEEHVYIIFAIEWFRLQFLSQKETPFKQREIIKNTILLMGNNDQTMKHALTVLCKMAENATERDCLVTHCNHLRILVEKIDCFRLQEVGTLSDLLHGLCLTDDSASESLREDLFILLQKQLSTAKPITKCKGVMGAVMAIKHLAGKTETCDQALKLFNKVMKSVKNCCKSQPLFYDQLAQVIEQTEFININFVEKINTCIEDNFVNTYMTDNLEPREDLAPKFGLNKVEDEPQNCVLNFGGKKDGPIASILFRLLKTCCMKLSNYEELEAINVLLGCGMLMPQNFDIPESSTLDLIICGINWLREIISGFVTQTDPLMRKQVLKRLDTLIYLQSEFNMLLTLCDTKYQPPPCYFHYFPLPSFVKSEKKISKKGKKSKKENKISTYVVNEDESWETGSILCSKNPAYFRKFDAKIAYLLDVKIDLQSESSQSKNQVISIKQICFIVTELLAIFESKPSEYFVKDLIHLLPKICSKLDEIVIRLREDDNYNFRKGTKLLLHLLTNIFNWKGFSSVTYNTLLREGLRTLARQVDEKNALLRSCKELVAESYKYFESLSDISTEITLATALVNMCQSLMKHSETYTQEHKSKHAKLAHGFLCLEWPEDIHTSFQYKLSIIHLLNNWIDNEPSPLEVVTKILEWLPEEICTSEKPENSLTRLPSIKRKNFHLLYKKLFDGLIKGINVSLSIADSDPKRIKVWHNIASNVQKLAQICKTLKVKNIIQQFLRYMPLVIKQFLITGMPILEHNLKYQTDNVTNILKMMQSGTRYLHTVCCDCCEKKNLLLSKYVPAAKSIVEKLLYSVKGMLVLNDSATAFWMGNLVNKNLDGREILSQTSSEETPVFDMNKTSEELTNVSSEIVESDLDENPVEDTDDENDDDL</sequence>
<feature type="region of interest" description="Disordered" evidence="6">
    <location>
        <begin position="28"/>
        <end position="87"/>
    </location>
</feature>
<evidence type="ECO:0008006" key="9">
    <source>
        <dbReference type="Google" id="ProtNLM"/>
    </source>
</evidence>
<feature type="compositionally biased region" description="Acidic residues" evidence="6">
    <location>
        <begin position="1485"/>
        <end position="1505"/>
    </location>
</feature>
<protein>
    <recommendedName>
        <fullName evidence="9">Fanconi anemia group D2 protein</fullName>
    </recommendedName>
</protein>
<evidence type="ECO:0000313" key="7">
    <source>
        <dbReference type="EMBL" id="KAL0113029.1"/>
    </source>
</evidence>
<evidence type="ECO:0000256" key="3">
    <source>
        <dbReference type="ARBA" id="ARBA00022843"/>
    </source>
</evidence>
<feature type="region of interest" description="Disordered" evidence="6">
    <location>
        <begin position="1482"/>
        <end position="1505"/>
    </location>
</feature>
<evidence type="ECO:0000256" key="5">
    <source>
        <dbReference type="ARBA" id="ARBA00093456"/>
    </source>
</evidence>
<dbReference type="Pfam" id="PF14631">
    <property type="entry name" value="FancD2"/>
    <property type="match status" value="3"/>
</dbReference>